<name>C1E290_MICCC</name>
<evidence type="ECO:0000256" key="1">
    <source>
        <dbReference type="SAM" id="SignalP"/>
    </source>
</evidence>
<dbReference type="EMBL" id="CP001324">
    <property type="protein sequence ID" value="ACO62301.1"/>
    <property type="molecule type" value="Genomic_DNA"/>
</dbReference>
<feature type="chain" id="PRO_5002906497" evidence="1">
    <location>
        <begin position="25"/>
        <end position="113"/>
    </location>
</feature>
<proteinExistence type="predicted"/>
<evidence type="ECO:0000313" key="2">
    <source>
        <dbReference type="EMBL" id="ACO62301.1"/>
    </source>
</evidence>
<evidence type="ECO:0000313" key="3">
    <source>
        <dbReference type="Proteomes" id="UP000002009"/>
    </source>
</evidence>
<reference evidence="2 3" key="1">
    <citation type="journal article" date="2009" name="Science">
        <title>Green evolution and dynamic adaptations revealed by genomes of the marine picoeukaryotes Micromonas.</title>
        <authorList>
            <person name="Worden A.Z."/>
            <person name="Lee J.H."/>
            <person name="Mock T."/>
            <person name="Rouze P."/>
            <person name="Simmons M.P."/>
            <person name="Aerts A.L."/>
            <person name="Allen A.E."/>
            <person name="Cuvelier M.L."/>
            <person name="Derelle E."/>
            <person name="Everett M.V."/>
            <person name="Foulon E."/>
            <person name="Grimwood J."/>
            <person name="Gundlach H."/>
            <person name="Henrissat B."/>
            <person name="Napoli C."/>
            <person name="McDonald S.M."/>
            <person name="Parker M.S."/>
            <person name="Rombauts S."/>
            <person name="Salamov A."/>
            <person name="Von Dassow P."/>
            <person name="Badger J.H."/>
            <person name="Coutinho P.M."/>
            <person name="Demir E."/>
            <person name="Dubchak I."/>
            <person name="Gentemann C."/>
            <person name="Eikrem W."/>
            <person name="Gready J.E."/>
            <person name="John U."/>
            <person name="Lanier W."/>
            <person name="Lindquist E.A."/>
            <person name="Lucas S."/>
            <person name="Mayer K.F."/>
            <person name="Moreau H."/>
            <person name="Not F."/>
            <person name="Otillar R."/>
            <person name="Panaud O."/>
            <person name="Pangilinan J."/>
            <person name="Paulsen I."/>
            <person name="Piegu B."/>
            <person name="Poliakov A."/>
            <person name="Robbens S."/>
            <person name="Schmutz J."/>
            <person name="Toulza E."/>
            <person name="Wyss T."/>
            <person name="Zelensky A."/>
            <person name="Zhou K."/>
            <person name="Armbrust E.V."/>
            <person name="Bhattacharya D."/>
            <person name="Goodenough U.W."/>
            <person name="Van de Peer Y."/>
            <person name="Grigoriev I.V."/>
        </authorList>
    </citation>
    <scope>NUCLEOTIDE SEQUENCE [LARGE SCALE GENOMIC DNA]</scope>
    <source>
        <strain evidence="3">RCC299 / NOUM17</strain>
    </source>
</reference>
<organism evidence="2 3">
    <name type="scientific">Micromonas commoda (strain RCC299 / NOUM17 / CCMP2709)</name>
    <name type="common">Picoplanktonic green alga</name>
    <dbReference type="NCBI Taxonomy" id="296587"/>
    <lineage>
        <taxon>Eukaryota</taxon>
        <taxon>Viridiplantae</taxon>
        <taxon>Chlorophyta</taxon>
        <taxon>Mamiellophyceae</taxon>
        <taxon>Mamiellales</taxon>
        <taxon>Mamiellaceae</taxon>
        <taxon>Micromonas</taxon>
    </lineage>
</organism>
<sequence>MPKRSKMLLMLLVVLLCCPRPSRANEGDKKFQLQAILCSTPEWSLLETLVTAPLVGSYNVQNSSLLQKLLSRFIPVSGTLEVRADSSAKLFLLFVHLPLIAPIPRAPIKVYLQ</sequence>
<dbReference type="InParanoid" id="C1E290"/>
<dbReference type="KEGG" id="mis:MICPUN_57152"/>
<protein>
    <submittedName>
        <fullName evidence="2">Uncharacterized protein</fullName>
    </submittedName>
</protein>
<dbReference type="AlphaFoldDB" id="C1E290"/>
<keyword evidence="1" id="KW-0732">Signal</keyword>
<dbReference type="RefSeq" id="XP_002501043.1">
    <property type="nucleotide sequence ID" value="XM_002500997.1"/>
</dbReference>
<keyword evidence="3" id="KW-1185">Reference proteome</keyword>
<dbReference type="Proteomes" id="UP000002009">
    <property type="component" value="Chromosome 3"/>
</dbReference>
<gene>
    <name evidence="2" type="ORF">MICPUN_57152</name>
</gene>
<accession>C1E290</accession>
<feature type="signal peptide" evidence="1">
    <location>
        <begin position="1"/>
        <end position="24"/>
    </location>
</feature>
<dbReference type="GeneID" id="8242232"/>